<dbReference type="InterPro" id="IPR009081">
    <property type="entry name" value="PP-bd_ACP"/>
</dbReference>
<dbReference type="PROSITE" id="PS50075">
    <property type="entry name" value="CARRIER"/>
    <property type="match status" value="1"/>
</dbReference>
<proteinExistence type="predicted"/>
<gene>
    <name evidence="2" type="ORF">SAMN05444358_1105</name>
</gene>
<reference evidence="3" key="1">
    <citation type="submission" date="2016-10" db="EMBL/GenBank/DDBJ databases">
        <authorList>
            <person name="Varghese N."/>
            <person name="Submissions S."/>
        </authorList>
    </citation>
    <scope>NUCLEOTIDE SEQUENCE [LARGE SCALE GENOMIC DNA]</scope>
    <source>
        <strain evidence="3">DSM 27839</strain>
    </source>
</reference>
<sequence>MVLSAQDMIDFMSESLNIEEQIDPDTELFSTGILDSVAMMNMITFVEEKARIDIHPADVTLENFDTINRIVALIKSQS</sequence>
<feature type="domain" description="Carrier" evidence="1">
    <location>
        <begin position="1"/>
        <end position="78"/>
    </location>
</feature>
<dbReference type="OrthoDB" id="7508733at2"/>
<dbReference type="EMBL" id="FNNP01000010">
    <property type="protein sequence ID" value="SDX72274.1"/>
    <property type="molecule type" value="Genomic_DNA"/>
</dbReference>
<dbReference type="AlphaFoldDB" id="A0A1H3E2Z7"/>
<organism evidence="2 3">
    <name type="scientific">Ruegeria halocynthiae</name>
    <dbReference type="NCBI Taxonomy" id="985054"/>
    <lineage>
        <taxon>Bacteria</taxon>
        <taxon>Pseudomonadati</taxon>
        <taxon>Pseudomonadota</taxon>
        <taxon>Alphaproteobacteria</taxon>
        <taxon>Rhodobacterales</taxon>
        <taxon>Roseobacteraceae</taxon>
        <taxon>Ruegeria</taxon>
    </lineage>
</organism>
<dbReference type="SUPFAM" id="SSF47336">
    <property type="entry name" value="ACP-like"/>
    <property type="match status" value="1"/>
</dbReference>
<evidence type="ECO:0000313" key="2">
    <source>
        <dbReference type="EMBL" id="SDX72274.1"/>
    </source>
</evidence>
<dbReference type="STRING" id="985054.SAMN05444358_1105"/>
<keyword evidence="3" id="KW-1185">Reference proteome</keyword>
<protein>
    <submittedName>
        <fullName evidence="2">Phosphopantetheine attachment site</fullName>
    </submittedName>
</protein>
<dbReference type="Gene3D" id="1.10.1200.10">
    <property type="entry name" value="ACP-like"/>
    <property type="match status" value="1"/>
</dbReference>
<dbReference type="InterPro" id="IPR036736">
    <property type="entry name" value="ACP-like_sf"/>
</dbReference>
<accession>A0A1H3E2Z7</accession>
<evidence type="ECO:0000259" key="1">
    <source>
        <dbReference type="PROSITE" id="PS50075"/>
    </source>
</evidence>
<dbReference type="Proteomes" id="UP000183400">
    <property type="component" value="Unassembled WGS sequence"/>
</dbReference>
<name>A0A1H3E2Z7_9RHOB</name>
<evidence type="ECO:0000313" key="3">
    <source>
        <dbReference type="Proteomes" id="UP000183400"/>
    </source>
</evidence>
<dbReference type="Pfam" id="PF00550">
    <property type="entry name" value="PP-binding"/>
    <property type="match status" value="1"/>
</dbReference>